<name>A0ABP7V9Y5_9ACTN</name>
<keyword evidence="1" id="KW-0472">Membrane</keyword>
<protein>
    <recommendedName>
        <fullName evidence="4">Polysulfide reductase</fullName>
    </recommendedName>
</protein>
<feature type="transmembrane region" description="Helical" evidence="1">
    <location>
        <begin position="66"/>
        <end position="86"/>
    </location>
</feature>
<feature type="transmembrane region" description="Helical" evidence="1">
    <location>
        <begin position="190"/>
        <end position="210"/>
    </location>
</feature>
<feature type="transmembrane region" description="Helical" evidence="1">
    <location>
        <begin position="106"/>
        <end position="125"/>
    </location>
</feature>
<feature type="transmembrane region" description="Helical" evidence="1">
    <location>
        <begin position="32"/>
        <end position="54"/>
    </location>
</feature>
<evidence type="ECO:0008006" key="4">
    <source>
        <dbReference type="Google" id="ProtNLM"/>
    </source>
</evidence>
<feature type="transmembrane region" description="Helical" evidence="1">
    <location>
        <begin position="275"/>
        <end position="298"/>
    </location>
</feature>
<dbReference type="Proteomes" id="UP001500683">
    <property type="component" value="Unassembled WGS sequence"/>
</dbReference>
<evidence type="ECO:0000313" key="2">
    <source>
        <dbReference type="EMBL" id="GAA4062760.1"/>
    </source>
</evidence>
<dbReference type="RefSeq" id="WP_344942806.1">
    <property type="nucleotide sequence ID" value="NZ_BAAAZG010000005.1"/>
</dbReference>
<gene>
    <name evidence="2" type="ORF">GCM10022214_15130</name>
</gene>
<feature type="transmembrane region" description="Helical" evidence="1">
    <location>
        <begin position="230"/>
        <end position="255"/>
    </location>
</feature>
<organism evidence="2 3">
    <name type="scientific">Actinomadura miaoliensis</name>
    <dbReference type="NCBI Taxonomy" id="430685"/>
    <lineage>
        <taxon>Bacteria</taxon>
        <taxon>Bacillati</taxon>
        <taxon>Actinomycetota</taxon>
        <taxon>Actinomycetes</taxon>
        <taxon>Streptosporangiales</taxon>
        <taxon>Thermomonosporaceae</taxon>
        <taxon>Actinomadura</taxon>
    </lineage>
</organism>
<accession>A0ABP7V9Y5</accession>
<keyword evidence="1" id="KW-1133">Transmembrane helix</keyword>
<sequence>MGAALYGMLRVYWQAGHMPEALSPVDGDLMVFTGWSSAGLCGAAAVVSGLLWASPKAVTVGLPRRGLLAAGWAVSAALVASAALFLLDVVGGILPGLGVRFYPLGALSRAACLGVAVLVGLATLAHQRRTRDGCAVCGRGDNAPAALGHTPRWVFAAAYLAVAGCALRLVAQACVGFGENPMTGGVSAVLFEAGFVLAGTVLPLALAHGWGRVWPRWVPLAAGRRVPRPLVLWPAAGISGGMVVYFGLMLVLMVGERLQGRNPFPPSGGLVLPEAFFWVAVPSYLLWGVAMAVAAAGYARRTRTACRSCGR</sequence>
<dbReference type="EMBL" id="BAAAZG010000005">
    <property type="protein sequence ID" value="GAA4062760.1"/>
    <property type="molecule type" value="Genomic_DNA"/>
</dbReference>
<proteinExistence type="predicted"/>
<feature type="transmembrane region" description="Helical" evidence="1">
    <location>
        <begin position="153"/>
        <end position="178"/>
    </location>
</feature>
<reference evidence="3" key="1">
    <citation type="journal article" date="2019" name="Int. J. Syst. Evol. Microbiol.">
        <title>The Global Catalogue of Microorganisms (GCM) 10K type strain sequencing project: providing services to taxonomists for standard genome sequencing and annotation.</title>
        <authorList>
            <consortium name="The Broad Institute Genomics Platform"/>
            <consortium name="The Broad Institute Genome Sequencing Center for Infectious Disease"/>
            <person name="Wu L."/>
            <person name="Ma J."/>
        </authorList>
    </citation>
    <scope>NUCLEOTIDE SEQUENCE [LARGE SCALE GENOMIC DNA]</scope>
    <source>
        <strain evidence="3">JCM 16702</strain>
    </source>
</reference>
<keyword evidence="1" id="KW-0812">Transmembrane</keyword>
<evidence type="ECO:0000313" key="3">
    <source>
        <dbReference type="Proteomes" id="UP001500683"/>
    </source>
</evidence>
<keyword evidence="3" id="KW-1185">Reference proteome</keyword>
<comment type="caution">
    <text evidence="2">The sequence shown here is derived from an EMBL/GenBank/DDBJ whole genome shotgun (WGS) entry which is preliminary data.</text>
</comment>
<evidence type="ECO:0000256" key="1">
    <source>
        <dbReference type="SAM" id="Phobius"/>
    </source>
</evidence>